<dbReference type="Pfam" id="PF10396">
    <property type="entry name" value="TrmE_N"/>
    <property type="match status" value="1"/>
</dbReference>
<proteinExistence type="inferred from homology"/>
<feature type="binding site" evidence="4">
    <location>
        <position position="257"/>
    </location>
    <ligand>
        <name>K(+)</name>
        <dbReference type="ChEBI" id="CHEBI:29103"/>
    </ligand>
</feature>
<dbReference type="InterPro" id="IPR005225">
    <property type="entry name" value="Small_GTP-bd"/>
</dbReference>
<comment type="similarity">
    <text evidence="1 4 5">Belongs to the TRAFAC class TrmE-Era-EngA-EngB-Septin-like GTPase superfamily. TrmE GTPase family.</text>
</comment>
<evidence type="ECO:0000256" key="5">
    <source>
        <dbReference type="RuleBase" id="RU003313"/>
    </source>
</evidence>
<dbReference type="RefSeq" id="WP_217078402.1">
    <property type="nucleotide sequence ID" value="NZ_CAJHCY010000036.1"/>
</dbReference>
<comment type="subcellular location">
    <subcellularLocation>
        <location evidence="4">Cytoplasm</location>
    </subcellularLocation>
</comment>
<protein>
    <recommendedName>
        <fullName evidence="4">tRNA modification GTPase MnmE</fullName>
        <ecNumber evidence="4">3.6.-.-</ecNumber>
    </recommendedName>
</protein>
<dbReference type="EC" id="3.6.-.-" evidence="4"/>
<evidence type="ECO:0000256" key="1">
    <source>
        <dbReference type="ARBA" id="ARBA00011043"/>
    </source>
</evidence>
<dbReference type="HAMAP" id="MF_00379">
    <property type="entry name" value="GTPase_MnmE"/>
    <property type="match status" value="1"/>
</dbReference>
<dbReference type="CDD" id="cd14858">
    <property type="entry name" value="TrmE_N"/>
    <property type="match status" value="1"/>
</dbReference>
<dbReference type="GO" id="GO:0005525">
    <property type="term" value="F:GTP binding"/>
    <property type="evidence" value="ECO:0007669"/>
    <property type="project" value="UniProtKB-UniRule"/>
</dbReference>
<keyword evidence="4 7" id="KW-0378">Hydrolase</keyword>
<dbReference type="PROSITE" id="PS51709">
    <property type="entry name" value="G_TRME"/>
    <property type="match status" value="1"/>
</dbReference>
<feature type="binding site" evidence="4">
    <location>
        <position position="260"/>
    </location>
    <ligand>
        <name>K(+)</name>
        <dbReference type="ChEBI" id="CHEBI:29103"/>
    </ligand>
</feature>
<feature type="domain" description="TrmE-type G" evidence="6">
    <location>
        <begin position="226"/>
        <end position="386"/>
    </location>
</feature>
<evidence type="ECO:0000256" key="3">
    <source>
        <dbReference type="ARBA" id="ARBA00022958"/>
    </source>
</evidence>
<dbReference type="NCBIfam" id="TIGR00450">
    <property type="entry name" value="mnmE_trmE_thdF"/>
    <property type="match status" value="1"/>
</dbReference>
<dbReference type="PANTHER" id="PTHR42714">
    <property type="entry name" value="TRNA MODIFICATION GTPASE GTPBP3"/>
    <property type="match status" value="1"/>
</dbReference>
<keyword evidence="4 5" id="KW-0547">Nucleotide-binding</keyword>
<feature type="binding site" evidence="4">
    <location>
        <begin position="236"/>
        <end position="241"/>
    </location>
    <ligand>
        <name>GTP</name>
        <dbReference type="ChEBI" id="CHEBI:37565"/>
    </ligand>
</feature>
<feature type="binding site" evidence="4">
    <location>
        <position position="464"/>
    </location>
    <ligand>
        <name>(6S)-5-formyl-5,6,7,8-tetrahydrofolate</name>
        <dbReference type="ChEBI" id="CHEBI:57457"/>
    </ligand>
</feature>
<comment type="function">
    <text evidence="4">Exhibits a very high intrinsic GTPase hydrolysis rate. Involved in the addition of a carboxymethylaminomethyl (cmnm) group at the wobble position (U34) of certain tRNAs, forming tRNA-cmnm(5)s(2)U34.</text>
</comment>
<comment type="subunit">
    <text evidence="4">Homodimer. Heterotetramer of two MnmE and two MnmG subunits.</text>
</comment>
<feature type="binding site" evidence="4">
    <location>
        <position position="261"/>
    </location>
    <ligand>
        <name>Mg(2+)</name>
        <dbReference type="ChEBI" id="CHEBI:18420"/>
    </ligand>
</feature>
<dbReference type="Pfam" id="PF01926">
    <property type="entry name" value="MMR_HSR1"/>
    <property type="match status" value="1"/>
</dbReference>
<feature type="binding site" evidence="4">
    <location>
        <position position="87"/>
    </location>
    <ligand>
        <name>(6S)-5-formyl-5,6,7,8-tetrahydrofolate</name>
        <dbReference type="ChEBI" id="CHEBI:57457"/>
    </ligand>
</feature>
<keyword evidence="3 4" id="KW-0630">Potassium</keyword>
<sequence length="464" mass="49271">MLATDSDPIVAIATAAGRGGIGVVRVSFGRGGEAAALPMIDALCGQRLAPRHASYVPFLDAQGAPLDRGIALYFPAPHSYTGEHVLELQGHGGPIVMQLLLQRCLDVGRAVGLRLAEPGEFTRRAFLNDKLDLAQAEAVADLIEASTEAAARSAGRSLDGAFSRQIHALVDDVINLRMLVEATLDFPEEEIDFLEAADARGKLAKIRAQLAHVLGDARQGALLREGLSVVLAGQPNVGKSSLLNALAGAELAIVTPIAGTTRDKVAQTIQVEGIPLHIIDTAGLRETEDEVERIGIARTWSEIERADVVLHLLDSRTGMTAGDDAIAARFPAGVPVVRVLNKTDLTGVPASAAHPAAEGDLTEVHLSAKRGDGIDLLRAELLRIAGWQAGAEGVYLARERHLIALRAAQDHLARAAEHAEQRAQSLDLFAEELRLAQEQLNAITGEFTSDDLLGVIFSRFCIGK</sequence>
<feature type="binding site" evidence="4">
    <location>
        <position position="25"/>
    </location>
    <ligand>
        <name>(6S)-5-formyl-5,6,7,8-tetrahydrofolate</name>
        <dbReference type="ChEBI" id="CHEBI:57457"/>
    </ligand>
</feature>
<feature type="binding site" evidence="4">
    <location>
        <begin position="255"/>
        <end position="261"/>
    </location>
    <ligand>
        <name>GTP</name>
        <dbReference type="ChEBI" id="CHEBI:37565"/>
    </ligand>
</feature>
<dbReference type="GO" id="GO:0002098">
    <property type="term" value="P:tRNA wobble uridine modification"/>
    <property type="evidence" value="ECO:0007669"/>
    <property type="project" value="TreeGrafter"/>
</dbReference>
<evidence type="ECO:0000313" key="7">
    <source>
        <dbReference type="EMBL" id="MBU9358270.1"/>
    </source>
</evidence>
<dbReference type="Pfam" id="PF12631">
    <property type="entry name" value="MnmE_helical"/>
    <property type="match status" value="1"/>
</dbReference>
<feature type="binding site" evidence="4">
    <location>
        <position position="236"/>
    </location>
    <ligand>
        <name>K(+)</name>
        <dbReference type="ChEBI" id="CHEBI:29103"/>
    </ligand>
</feature>
<dbReference type="NCBIfam" id="NF003661">
    <property type="entry name" value="PRK05291.1-3"/>
    <property type="match status" value="1"/>
</dbReference>
<evidence type="ECO:0000313" key="8">
    <source>
        <dbReference type="Proteomes" id="UP001196915"/>
    </source>
</evidence>
<keyword evidence="2 4" id="KW-0819">tRNA processing</keyword>
<dbReference type="AlphaFoldDB" id="A0AAP2HLQ3"/>
<keyword evidence="4" id="KW-0479">Metal-binding</keyword>
<comment type="caution">
    <text evidence="4">Lacks conserved residue(s) required for the propagation of feature annotation.</text>
</comment>
<comment type="caution">
    <text evidence="7">The sequence shown here is derived from an EMBL/GenBank/DDBJ whole genome shotgun (WGS) entry which is preliminary data.</text>
</comment>
<dbReference type="EMBL" id="JAHPMX010000009">
    <property type="protein sequence ID" value="MBU9358270.1"/>
    <property type="molecule type" value="Genomic_DNA"/>
</dbReference>
<evidence type="ECO:0000259" key="6">
    <source>
        <dbReference type="PROSITE" id="PS51709"/>
    </source>
</evidence>
<feature type="binding site" evidence="4">
    <location>
        <position position="130"/>
    </location>
    <ligand>
        <name>(6S)-5-formyl-5,6,7,8-tetrahydrofolate</name>
        <dbReference type="ChEBI" id="CHEBI:57457"/>
    </ligand>
</feature>
<dbReference type="InterPro" id="IPR018948">
    <property type="entry name" value="GTP-bd_TrmE_N"/>
</dbReference>
<gene>
    <name evidence="4 7" type="primary">mnmE</name>
    <name evidence="4" type="synonym">trmE</name>
    <name evidence="7" type="ORF">KTE52_18200</name>
</gene>
<dbReference type="NCBIfam" id="TIGR00231">
    <property type="entry name" value="small_GTP"/>
    <property type="match status" value="1"/>
</dbReference>
<feature type="binding site" evidence="4">
    <location>
        <position position="240"/>
    </location>
    <ligand>
        <name>Mg(2+)</name>
        <dbReference type="ChEBI" id="CHEBI:18420"/>
    </ligand>
</feature>
<accession>A0AAP2HLQ3</accession>
<evidence type="ECO:0000256" key="2">
    <source>
        <dbReference type="ARBA" id="ARBA00022694"/>
    </source>
</evidence>
<dbReference type="GO" id="GO:0046872">
    <property type="term" value="F:metal ion binding"/>
    <property type="evidence" value="ECO:0007669"/>
    <property type="project" value="UniProtKB-KW"/>
</dbReference>
<dbReference type="InterPro" id="IPR004520">
    <property type="entry name" value="GTPase_MnmE"/>
</dbReference>
<dbReference type="GO" id="GO:0005829">
    <property type="term" value="C:cytosol"/>
    <property type="evidence" value="ECO:0007669"/>
    <property type="project" value="TreeGrafter"/>
</dbReference>
<evidence type="ECO:0000256" key="4">
    <source>
        <dbReference type="HAMAP-Rule" id="MF_00379"/>
    </source>
</evidence>
<keyword evidence="4" id="KW-0460">Magnesium</keyword>
<dbReference type="InterPro" id="IPR025867">
    <property type="entry name" value="MnmE_helical"/>
</dbReference>
<keyword evidence="4" id="KW-0963">Cytoplasm</keyword>
<feature type="binding site" evidence="4">
    <location>
        <begin position="280"/>
        <end position="283"/>
    </location>
    <ligand>
        <name>GTP</name>
        <dbReference type="ChEBI" id="CHEBI:37565"/>
    </ligand>
</feature>
<reference evidence="7" key="1">
    <citation type="submission" date="2021-06" db="EMBL/GenBank/DDBJ databases">
        <title>A collection of bacterial strains from the Burkholderia cepacia Research Laboratory and Repository.</title>
        <authorList>
            <person name="Lipuma J."/>
            <person name="Spilker T."/>
        </authorList>
    </citation>
    <scope>NUCLEOTIDE SEQUENCE</scope>
    <source>
        <strain evidence="7">AU37435</strain>
    </source>
</reference>
<feature type="binding site" evidence="4">
    <location>
        <position position="255"/>
    </location>
    <ligand>
        <name>K(+)</name>
        <dbReference type="ChEBI" id="CHEBI:29103"/>
    </ligand>
</feature>
<comment type="cofactor">
    <cofactor evidence="4">
        <name>K(+)</name>
        <dbReference type="ChEBI" id="CHEBI:29103"/>
    </cofactor>
    <text evidence="4">Binds 1 potassium ion per subunit.</text>
</comment>
<keyword evidence="4 5" id="KW-0342">GTP-binding</keyword>
<dbReference type="InterPro" id="IPR031168">
    <property type="entry name" value="G_TrmE"/>
</dbReference>
<dbReference type="Proteomes" id="UP001196915">
    <property type="component" value="Unassembled WGS sequence"/>
</dbReference>
<dbReference type="CDD" id="cd04164">
    <property type="entry name" value="trmE"/>
    <property type="match status" value="1"/>
</dbReference>
<organism evidence="7 8">
    <name type="scientific">Burkholderia multivorans</name>
    <dbReference type="NCBI Taxonomy" id="87883"/>
    <lineage>
        <taxon>Bacteria</taxon>
        <taxon>Pseudomonadati</taxon>
        <taxon>Pseudomonadota</taxon>
        <taxon>Betaproteobacteria</taxon>
        <taxon>Burkholderiales</taxon>
        <taxon>Burkholderiaceae</taxon>
        <taxon>Burkholderia</taxon>
        <taxon>Burkholderia cepacia complex</taxon>
    </lineage>
</organism>
<dbReference type="GO" id="GO:0030488">
    <property type="term" value="P:tRNA methylation"/>
    <property type="evidence" value="ECO:0007669"/>
    <property type="project" value="TreeGrafter"/>
</dbReference>
<dbReference type="PANTHER" id="PTHR42714:SF2">
    <property type="entry name" value="TRNA MODIFICATION GTPASE GTPBP3, MITOCHONDRIAL"/>
    <property type="match status" value="1"/>
</dbReference>
<dbReference type="InterPro" id="IPR006073">
    <property type="entry name" value="GTP-bd"/>
</dbReference>
<dbReference type="GO" id="GO:0003924">
    <property type="term" value="F:GTPase activity"/>
    <property type="evidence" value="ECO:0007669"/>
    <property type="project" value="UniProtKB-UniRule"/>
</dbReference>
<name>A0AAP2HLQ3_9BURK</name>